<comment type="caution">
    <text evidence="1">The sequence shown here is derived from an EMBL/GenBank/DDBJ whole genome shotgun (WGS) entry which is preliminary data.</text>
</comment>
<dbReference type="RefSeq" id="WP_098974379.1">
    <property type="nucleotide sequence ID" value="NZ_CP077115.1"/>
</dbReference>
<protein>
    <recommendedName>
        <fullName evidence="3">OB domain-containing protein</fullName>
    </recommendedName>
</protein>
<dbReference type="AlphaFoldDB" id="A0A2C6BPW6"/>
<evidence type="ECO:0000313" key="2">
    <source>
        <dbReference type="Proteomes" id="UP000224182"/>
    </source>
</evidence>
<proteinExistence type="predicted"/>
<dbReference type="Proteomes" id="UP000224182">
    <property type="component" value="Unassembled WGS sequence"/>
</dbReference>
<accession>A0A2C6BPW6</accession>
<dbReference type="EMBL" id="NIRN01000001">
    <property type="protein sequence ID" value="PHI06627.1"/>
    <property type="molecule type" value="Genomic_DNA"/>
</dbReference>
<name>A0A2C6BPW6_FUSNP</name>
<evidence type="ECO:0008006" key="3">
    <source>
        <dbReference type="Google" id="ProtNLM"/>
    </source>
</evidence>
<organism evidence="1 2">
    <name type="scientific">Fusobacterium nucleatum subsp. polymorphum</name>
    <name type="common">Fusobacterium polymorphum</name>
    <dbReference type="NCBI Taxonomy" id="76857"/>
    <lineage>
        <taxon>Bacteria</taxon>
        <taxon>Fusobacteriati</taxon>
        <taxon>Fusobacteriota</taxon>
        <taxon>Fusobacteriia</taxon>
        <taxon>Fusobacteriales</taxon>
        <taxon>Fusobacteriaceae</taxon>
        <taxon>Fusobacterium</taxon>
    </lineage>
</organism>
<reference evidence="1 2" key="1">
    <citation type="submission" date="2017-06" db="EMBL/GenBank/DDBJ databases">
        <title>Draft genome sequence of Fusobacterium nucleatum subsp. polymorphum KCOM 1271 (=ChDC F305).</title>
        <authorList>
            <person name="Kook J.-K."/>
            <person name="Park S.-N."/>
            <person name="Lim Y.K."/>
            <person name="Roh H."/>
        </authorList>
    </citation>
    <scope>NUCLEOTIDE SEQUENCE [LARGE SCALE GENOMIC DNA]</scope>
    <source>
        <strain evidence="2">KCOM 1271 (ChDC F305)</strain>
    </source>
</reference>
<sequence length="101" mass="12010">MNCYFEDKVRDINKKNLFSKTDWITGKIIKIETLDNTLSTKLIVLEDEGFQRMTIFEKMTDEYQKIVDDFKLDNTIKVKGIILKNDYGYYLKSHNFKLIGE</sequence>
<gene>
    <name evidence="1" type="ORF">CBG54_06050</name>
</gene>
<evidence type="ECO:0000313" key="1">
    <source>
        <dbReference type="EMBL" id="PHI06627.1"/>
    </source>
</evidence>